<dbReference type="RefSeq" id="WP_086444451.1">
    <property type="nucleotide sequence ID" value="NZ_CP147248.1"/>
</dbReference>
<gene>
    <name evidence="1" type="ORF">A5866_000552</name>
</gene>
<proteinExistence type="predicted"/>
<keyword evidence="2" id="KW-1185">Reference proteome</keyword>
<sequence>MENITYYYAQTNQSEPLDKIVSDPLFKEIVAYFTERQDQEIILRQIKADLPTNGNLELYLDKLIKYNLIKRKNRRYSLSFPIYSNEKTQILPESIIGLLERMKLESERTNYFLFGEWLWSLFFSGEQGDYFFGVKDSSNGLPLFQRREEGNDTLRFVSIFTAQQVPFDLANYFNLLSKSQVLPQIFEPLQNLIGDIDLNYFIQQIQKVIRTANRNKTRECKVNIFQEALLVTGDLVRDEENQLYFAVPLLENQVLSDELKVRLDQMKTELSSVWANTTDENQRVFLKHQIYSVLVENGLSKQNHIHYFKH</sequence>
<name>A0ABZ2T268_9ENTE</name>
<accession>A0ABZ2T268</accession>
<dbReference type="Pfam" id="PF08820">
    <property type="entry name" value="DUF1803"/>
    <property type="match status" value="1"/>
</dbReference>
<dbReference type="Proteomes" id="UP000195080">
    <property type="component" value="Chromosome"/>
</dbReference>
<protein>
    <recommendedName>
        <fullName evidence="3">DUF1803 domain-containing protein</fullName>
    </recommendedName>
</protein>
<evidence type="ECO:0008006" key="3">
    <source>
        <dbReference type="Google" id="ProtNLM"/>
    </source>
</evidence>
<dbReference type="EMBL" id="CP147248">
    <property type="protein sequence ID" value="WYJ85476.1"/>
    <property type="molecule type" value="Genomic_DNA"/>
</dbReference>
<reference evidence="2" key="1">
    <citation type="submission" date="2017-05" db="EMBL/GenBank/DDBJ databases">
        <title>The Genome Sequence of EEnterococcus faecalis 9F2_4866.</title>
        <authorList>
            <consortium name="The Broad Institute Genomics Platform"/>
            <consortium name="The Broad Institute Genomic Center for Infectious Diseases"/>
            <person name="Earl A."/>
            <person name="Manson A."/>
            <person name="Schwartman J."/>
            <person name="Gilmore M."/>
            <person name="Abouelleil A."/>
            <person name="Cao P."/>
            <person name="Chapman S."/>
            <person name="Cusick C."/>
            <person name="Shea T."/>
            <person name="Young S."/>
            <person name="Neafsey D."/>
            <person name="Nusbaum C."/>
            <person name="Birren B."/>
        </authorList>
    </citation>
    <scope>NUCLEOTIDE SEQUENCE [LARGE SCALE GENOMIC DNA]</scope>
    <source>
        <strain evidence="2">12C11_DIV0727</strain>
    </source>
</reference>
<organism evidence="1 2">
    <name type="scientific">Candidatus Enterococcus lemimoniae</name>
    <dbReference type="NCBI Taxonomy" id="1834167"/>
    <lineage>
        <taxon>Bacteria</taxon>
        <taxon>Bacillati</taxon>
        <taxon>Bacillota</taxon>
        <taxon>Bacilli</taxon>
        <taxon>Lactobacillales</taxon>
        <taxon>Enterococcaceae</taxon>
        <taxon>Enterococcus</taxon>
    </lineage>
</organism>
<evidence type="ECO:0000313" key="1">
    <source>
        <dbReference type="EMBL" id="WYJ85476.1"/>
    </source>
</evidence>
<dbReference type="InterPro" id="IPR014924">
    <property type="entry name" value="DUF1803"/>
</dbReference>
<evidence type="ECO:0000313" key="2">
    <source>
        <dbReference type="Proteomes" id="UP000195080"/>
    </source>
</evidence>